<name>A0A1H9UW87_9BACI</name>
<dbReference type="OrthoDB" id="2880963at2"/>
<evidence type="ECO:0000313" key="2">
    <source>
        <dbReference type="Proteomes" id="UP000199318"/>
    </source>
</evidence>
<keyword evidence="2" id="KW-1185">Reference proteome</keyword>
<gene>
    <name evidence="1" type="ORF">SAMN05444126_11628</name>
</gene>
<accession>A0A1H9UW87</accession>
<evidence type="ECO:0000313" key="1">
    <source>
        <dbReference type="EMBL" id="SES13619.1"/>
    </source>
</evidence>
<organism evidence="1 2">
    <name type="scientific">Salisediminibacterium halotolerans</name>
    <dbReference type="NCBI Taxonomy" id="517425"/>
    <lineage>
        <taxon>Bacteria</taxon>
        <taxon>Bacillati</taxon>
        <taxon>Bacillota</taxon>
        <taxon>Bacilli</taxon>
        <taxon>Bacillales</taxon>
        <taxon>Bacillaceae</taxon>
        <taxon>Salisediminibacterium</taxon>
    </lineage>
</organism>
<sequence length="210" mass="23550">MIKKMTVSLVFMSVFFLTGLLLYILVAEEENKSSADSVSEVISGGFDNEDYYFYLSDDEIQSKAESVLAGEYSFSSYTLESANAEDSNEKIAFAYTEPPGLTVKREAKKQYNLYGTIPAPEDLRAKLSDEMIPVHIRFYGQGAYIHDIETEQDGESFTGAKRLNLADGAKTSLLIDTAEADFDEPLMIHVTDQANPSDQITYHIDWAEFR</sequence>
<dbReference type="RefSeq" id="WP_093073247.1">
    <property type="nucleotide sequence ID" value="NZ_FOGV01000016.1"/>
</dbReference>
<reference evidence="2" key="1">
    <citation type="submission" date="2016-10" db="EMBL/GenBank/DDBJ databases">
        <authorList>
            <person name="de Groot N.N."/>
        </authorList>
    </citation>
    <scope>NUCLEOTIDE SEQUENCE [LARGE SCALE GENOMIC DNA]</scope>
    <source>
        <strain evidence="2">10nlg</strain>
    </source>
</reference>
<protein>
    <submittedName>
        <fullName evidence="1">Uncharacterized protein</fullName>
    </submittedName>
</protein>
<proteinExistence type="predicted"/>
<comment type="caution">
    <text evidence="1">The sequence shown here is derived from an EMBL/GenBank/DDBJ whole genome shotgun (WGS) entry which is preliminary data.</text>
</comment>
<dbReference type="Proteomes" id="UP000199318">
    <property type="component" value="Unassembled WGS sequence"/>
</dbReference>
<dbReference type="EMBL" id="FOGV01000016">
    <property type="protein sequence ID" value="SES13619.1"/>
    <property type="molecule type" value="Genomic_DNA"/>
</dbReference>
<dbReference type="AlphaFoldDB" id="A0A1H9UW87"/>